<proteinExistence type="predicted"/>
<sequence>MMEERLMRLCDEVDQLLAQVLADWSNSMVDTYRPTGFPFDRLAGELNEARNALYRGYLIVEPGSRRHRRHDDSEPETLRRTIKIDVDEEEVSPSRLGPKSKR</sequence>
<feature type="region of interest" description="Disordered" evidence="1">
    <location>
        <begin position="64"/>
        <end position="102"/>
    </location>
</feature>
<reference evidence="2" key="2">
    <citation type="submission" date="2020-09" db="EMBL/GenBank/DDBJ databases">
        <authorList>
            <person name="Sun Q."/>
            <person name="Kim S."/>
        </authorList>
    </citation>
    <scope>NUCLEOTIDE SEQUENCE</scope>
    <source>
        <strain evidence="2">KCTC 23310</strain>
    </source>
</reference>
<name>A0A918WPT1_9RHOB</name>
<organism evidence="2 3">
    <name type="scientific">Neogemmobacter tilapiae</name>
    <dbReference type="NCBI Taxonomy" id="875041"/>
    <lineage>
        <taxon>Bacteria</taxon>
        <taxon>Pseudomonadati</taxon>
        <taxon>Pseudomonadota</taxon>
        <taxon>Alphaproteobacteria</taxon>
        <taxon>Rhodobacterales</taxon>
        <taxon>Paracoccaceae</taxon>
        <taxon>Neogemmobacter</taxon>
    </lineage>
</organism>
<dbReference type="RefSeq" id="WP_189412848.1">
    <property type="nucleotide sequence ID" value="NZ_BMYJ01000011.1"/>
</dbReference>
<dbReference type="AlphaFoldDB" id="A0A918WPT1"/>
<keyword evidence="3" id="KW-1185">Reference proteome</keyword>
<evidence type="ECO:0000313" key="2">
    <source>
        <dbReference type="EMBL" id="GHC64699.1"/>
    </source>
</evidence>
<reference evidence="2" key="1">
    <citation type="journal article" date="2014" name="Int. J. Syst. Evol. Microbiol.">
        <title>Complete genome sequence of Corynebacterium casei LMG S-19264T (=DSM 44701T), isolated from a smear-ripened cheese.</title>
        <authorList>
            <consortium name="US DOE Joint Genome Institute (JGI-PGF)"/>
            <person name="Walter F."/>
            <person name="Albersmeier A."/>
            <person name="Kalinowski J."/>
            <person name="Ruckert C."/>
        </authorList>
    </citation>
    <scope>NUCLEOTIDE SEQUENCE</scope>
    <source>
        <strain evidence="2">KCTC 23310</strain>
    </source>
</reference>
<evidence type="ECO:0000256" key="1">
    <source>
        <dbReference type="SAM" id="MobiDB-lite"/>
    </source>
</evidence>
<dbReference type="Proteomes" id="UP000638981">
    <property type="component" value="Unassembled WGS sequence"/>
</dbReference>
<accession>A0A918WPT1</accession>
<protein>
    <submittedName>
        <fullName evidence="2">Uncharacterized protein</fullName>
    </submittedName>
</protein>
<gene>
    <name evidence="2" type="ORF">GCM10007315_31490</name>
</gene>
<comment type="caution">
    <text evidence="2">The sequence shown here is derived from an EMBL/GenBank/DDBJ whole genome shotgun (WGS) entry which is preliminary data.</text>
</comment>
<dbReference type="EMBL" id="BMYJ01000011">
    <property type="protein sequence ID" value="GHC64699.1"/>
    <property type="molecule type" value="Genomic_DNA"/>
</dbReference>
<evidence type="ECO:0000313" key="3">
    <source>
        <dbReference type="Proteomes" id="UP000638981"/>
    </source>
</evidence>
<feature type="compositionally biased region" description="Basic and acidic residues" evidence="1">
    <location>
        <begin position="70"/>
        <end position="85"/>
    </location>
</feature>